<dbReference type="GO" id="GO:0009007">
    <property type="term" value="F:site-specific DNA-methyltransferase (adenine-specific) activity"/>
    <property type="evidence" value="ECO:0007669"/>
    <property type="project" value="UniProtKB-UniRule"/>
</dbReference>
<evidence type="ECO:0000313" key="10">
    <source>
        <dbReference type="Proteomes" id="UP000030380"/>
    </source>
</evidence>
<evidence type="ECO:0000256" key="7">
    <source>
        <dbReference type="PIRSR" id="PIRSR000398-1"/>
    </source>
</evidence>
<dbReference type="Gene3D" id="1.10.1020.10">
    <property type="entry name" value="Adenine-specific Methyltransferase, Domain 2"/>
    <property type="match status" value="1"/>
</dbReference>
<dbReference type="PANTHER" id="PTHR30481">
    <property type="entry name" value="DNA ADENINE METHYLASE"/>
    <property type="match status" value="1"/>
</dbReference>
<dbReference type="AlphaFoldDB" id="A0A0A3AS31"/>
<evidence type="ECO:0000256" key="4">
    <source>
        <dbReference type="ARBA" id="ARBA00022679"/>
    </source>
</evidence>
<name>A0A0A3AS31_9PAST</name>
<dbReference type="GO" id="GO:0009307">
    <property type="term" value="P:DNA restriction-modification system"/>
    <property type="evidence" value="ECO:0007669"/>
    <property type="project" value="InterPro"/>
</dbReference>
<accession>A0A0A3AS31</accession>
<dbReference type="NCBIfam" id="TIGR00571">
    <property type="entry name" value="dam"/>
    <property type="match status" value="1"/>
</dbReference>
<protein>
    <recommendedName>
        <fullName evidence="2 8">Site-specific DNA-methyltransferase (adenine-specific)</fullName>
        <ecNumber evidence="2 8">2.1.1.72</ecNumber>
    </recommendedName>
</protein>
<dbReference type="SUPFAM" id="SSF53335">
    <property type="entry name" value="S-adenosyl-L-methionine-dependent methyltransferases"/>
    <property type="match status" value="1"/>
</dbReference>
<feature type="binding site" evidence="7">
    <location>
        <position position="62"/>
    </location>
    <ligand>
        <name>S-adenosyl-L-methionine</name>
        <dbReference type="ChEBI" id="CHEBI:59789"/>
    </ligand>
</feature>
<dbReference type="OrthoDB" id="9805629at2"/>
<organism evidence="9 10">
    <name type="scientific">Chelonobacter oris</name>
    <dbReference type="NCBI Taxonomy" id="505317"/>
    <lineage>
        <taxon>Bacteria</taxon>
        <taxon>Pseudomonadati</taxon>
        <taxon>Pseudomonadota</taxon>
        <taxon>Gammaproteobacteria</taxon>
        <taxon>Pasteurellales</taxon>
        <taxon>Pasteurellaceae</taxon>
        <taxon>Chelonobacter</taxon>
    </lineage>
</organism>
<dbReference type="GO" id="GO:0006298">
    <property type="term" value="P:mismatch repair"/>
    <property type="evidence" value="ECO:0007669"/>
    <property type="project" value="TreeGrafter"/>
</dbReference>
<comment type="caution">
    <text evidence="9">The sequence shown here is derived from an EMBL/GenBank/DDBJ whole genome shotgun (WGS) entry which is preliminary data.</text>
</comment>
<dbReference type="InterPro" id="IPR012263">
    <property type="entry name" value="M_m6A_EcoRV"/>
</dbReference>
<keyword evidence="10" id="KW-1185">Reference proteome</keyword>
<dbReference type="InterPro" id="IPR023095">
    <property type="entry name" value="Ade_MeTrfase_dom_2"/>
</dbReference>
<dbReference type="EMBL" id="JSUM01000014">
    <property type="protein sequence ID" value="KGQ69910.1"/>
    <property type="molecule type" value="Genomic_DNA"/>
</dbReference>
<dbReference type="PRINTS" id="PR00505">
    <property type="entry name" value="D12N6MTFRASE"/>
</dbReference>
<dbReference type="InterPro" id="IPR029063">
    <property type="entry name" value="SAM-dependent_MTases_sf"/>
</dbReference>
<evidence type="ECO:0000256" key="8">
    <source>
        <dbReference type="RuleBase" id="RU361257"/>
    </source>
</evidence>
<gene>
    <name evidence="9" type="ORF">OA57_09805</name>
</gene>
<dbReference type="InterPro" id="IPR002052">
    <property type="entry name" value="DNA_methylase_N6_adenine_CS"/>
</dbReference>
<evidence type="ECO:0000256" key="3">
    <source>
        <dbReference type="ARBA" id="ARBA00022603"/>
    </source>
</evidence>
<evidence type="ECO:0000256" key="1">
    <source>
        <dbReference type="ARBA" id="ARBA00006594"/>
    </source>
</evidence>
<dbReference type="GO" id="GO:0032259">
    <property type="term" value="P:methylation"/>
    <property type="evidence" value="ECO:0007669"/>
    <property type="project" value="UniProtKB-KW"/>
</dbReference>
<dbReference type="Pfam" id="PF02086">
    <property type="entry name" value="MethyltransfD12"/>
    <property type="match status" value="1"/>
</dbReference>
<keyword evidence="5 8" id="KW-0949">S-adenosyl-L-methionine</keyword>
<dbReference type="REBASE" id="100437">
    <property type="entry name" value="M.Cor1662TORF9805P"/>
</dbReference>
<evidence type="ECO:0000256" key="5">
    <source>
        <dbReference type="ARBA" id="ARBA00022691"/>
    </source>
</evidence>
<dbReference type="Gene3D" id="3.40.50.150">
    <property type="entry name" value="Vaccinia Virus protein VP39"/>
    <property type="match status" value="1"/>
</dbReference>
<dbReference type="STRING" id="505317.OA57_09805"/>
<keyword evidence="3 8" id="KW-0489">Methyltransferase</keyword>
<dbReference type="Proteomes" id="UP000030380">
    <property type="component" value="Unassembled WGS sequence"/>
</dbReference>
<dbReference type="GO" id="GO:1904047">
    <property type="term" value="F:S-adenosyl-L-methionine binding"/>
    <property type="evidence" value="ECO:0007669"/>
    <property type="project" value="TreeGrafter"/>
</dbReference>
<dbReference type="InterPro" id="IPR012327">
    <property type="entry name" value="MeTrfase_D12"/>
</dbReference>
<dbReference type="PANTHER" id="PTHR30481:SF3">
    <property type="entry name" value="DNA ADENINE METHYLASE"/>
    <property type="match status" value="1"/>
</dbReference>
<reference evidence="9 10" key="1">
    <citation type="submission" date="2014-11" db="EMBL/GenBank/DDBJ databases">
        <title>Draft genome sequence of Chelonobacter oris 1662T, associated with respiratory disease in Hermann's Tortoises.</title>
        <authorList>
            <person name="Kudirkiene E."/>
            <person name="Hansen M.J."/>
            <person name="Bojesen A.M."/>
        </authorList>
    </citation>
    <scope>NUCLEOTIDE SEQUENCE [LARGE SCALE GENOMIC DNA]</scope>
    <source>
        <strain evidence="9 10">1662</strain>
    </source>
</reference>
<sequence length="291" mass="33614">MPIAVNSPLKHRPFLKWAGGKFRLTDEINKLLPENKHTLLEPFVGAGSVFLNSNFKHYILADLNSDLINLFNVVKTDVDHLINESVKVFRHTDANSAEFYYQKRDEFNRTCDPFLRSILFIYLNRFGYNGLCRYNNKGLFNVPFGAYVKPYFPEQEIRYFSDKARQAIFLCEAFDKSFQHASHNSVVYCDPPYAPLVQLSNFTHYAGNGFTLIQQQELADLAKQCAELHHTTVVISNHDTPFTRKIYRGAKFKKLVVQRHISQNGENRNKVNELIAVFQAGKRQSKKTIPD</sequence>
<comment type="similarity">
    <text evidence="1 8">Belongs to the N(4)/N(6)-methyltransferase family.</text>
</comment>
<evidence type="ECO:0000256" key="6">
    <source>
        <dbReference type="ARBA" id="ARBA00047942"/>
    </source>
</evidence>
<dbReference type="PIRSF" id="PIRSF000398">
    <property type="entry name" value="M_m6A_EcoRV"/>
    <property type="match status" value="1"/>
</dbReference>
<evidence type="ECO:0000256" key="2">
    <source>
        <dbReference type="ARBA" id="ARBA00011900"/>
    </source>
</evidence>
<dbReference type="GO" id="GO:0043565">
    <property type="term" value="F:sequence-specific DNA binding"/>
    <property type="evidence" value="ECO:0007669"/>
    <property type="project" value="TreeGrafter"/>
</dbReference>
<evidence type="ECO:0000313" key="9">
    <source>
        <dbReference type="EMBL" id="KGQ69910.1"/>
    </source>
</evidence>
<dbReference type="RefSeq" id="WP_034617006.1">
    <property type="nucleotide sequence ID" value="NZ_JSUM01000014.1"/>
</dbReference>
<comment type="catalytic activity">
    <reaction evidence="6 8">
        <text>a 2'-deoxyadenosine in DNA + S-adenosyl-L-methionine = an N(6)-methyl-2'-deoxyadenosine in DNA + S-adenosyl-L-homocysteine + H(+)</text>
        <dbReference type="Rhea" id="RHEA:15197"/>
        <dbReference type="Rhea" id="RHEA-COMP:12418"/>
        <dbReference type="Rhea" id="RHEA-COMP:12419"/>
        <dbReference type="ChEBI" id="CHEBI:15378"/>
        <dbReference type="ChEBI" id="CHEBI:57856"/>
        <dbReference type="ChEBI" id="CHEBI:59789"/>
        <dbReference type="ChEBI" id="CHEBI:90615"/>
        <dbReference type="ChEBI" id="CHEBI:90616"/>
        <dbReference type="EC" id="2.1.1.72"/>
    </reaction>
</comment>
<feature type="binding site" evidence="7">
    <location>
        <position position="17"/>
    </location>
    <ligand>
        <name>S-adenosyl-L-methionine</name>
        <dbReference type="ChEBI" id="CHEBI:59789"/>
    </ligand>
</feature>
<proteinExistence type="inferred from homology"/>
<keyword evidence="4 8" id="KW-0808">Transferase</keyword>
<dbReference type="PROSITE" id="PS00092">
    <property type="entry name" value="N6_MTASE"/>
    <property type="match status" value="1"/>
</dbReference>
<feature type="binding site" evidence="7">
    <location>
        <position position="21"/>
    </location>
    <ligand>
        <name>S-adenosyl-L-methionine</name>
        <dbReference type="ChEBI" id="CHEBI:59789"/>
    </ligand>
</feature>
<dbReference type="EC" id="2.1.1.72" evidence="2 8"/>
<feature type="binding site" evidence="7">
    <location>
        <position position="190"/>
    </location>
    <ligand>
        <name>S-adenosyl-L-methionine</name>
        <dbReference type="ChEBI" id="CHEBI:59789"/>
    </ligand>
</feature>